<name>A0ABV0ZMY6_9TELE</name>
<organism evidence="1 2">
    <name type="scientific">Ameca splendens</name>
    <dbReference type="NCBI Taxonomy" id="208324"/>
    <lineage>
        <taxon>Eukaryota</taxon>
        <taxon>Metazoa</taxon>
        <taxon>Chordata</taxon>
        <taxon>Craniata</taxon>
        <taxon>Vertebrata</taxon>
        <taxon>Euteleostomi</taxon>
        <taxon>Actinopterygii</taxon>
        <taxon>Neopterygii</taxon>
        <taxon>Teleostei</taxon>
        <taxon>Neoteleostei</taxon>
        <taxon>Acanthomorphata</taxon>
        <taxon>Ovalentaria</taxon>
        <taxon>Atherinomorphae</taxon>
        <taxon>Cyprinodontiformes</taxon>
        <taxon>Goodeidae</taxon>
        <taxon>Ameca</taxon>
    </lineage>
</organism>
<comment type="caution">
    <text evidence="1">The sequence shown here is derived from an EMBL/GenBank/DDBJ whole genome shotgun (WGS) entry which is preliminary data.</text>
</comment>
<protein>
    <submittedName>
        <fullName evidence="1">Uncharacterized protein</fullName>
    </submittedName>
</protein>
<dbReference type="EMBL" id="JAHRIP010067133">
    <property type="protein sequence ID" value="MEQ2307356.1"/>
    <property type="molecule type" value="Genomic_DNA"/>
</dbReference>
<keyword evidence="2" id="KW-1185">Reference proteome</keyword>
<sequence>MSLYLILKSFATSYRLFSRTALPLHPSLFLSDPTSFHVSNEDRHPFSMMLLHFIGRIVLFRLPCIIACLSHTWSLYWPKNSVLVSFDQNITFLLFALFSV</sequence>
<evidence type="ECO:0000313" key="2">
    <source>
        <dbReference type="Proteomes" id="UP001469553"/>
    </source>
</evidence>
<accession>A0ABV0ZMY6</accession>
<reference evidence="1 2" key="1">
    <citation type="submission" date="2021-06" db="EMBL/GenBank/DDBJ databases">
        <authorList>
            <person name="Palmer J.M."/>
        </authorList>
    </citation>
    <scope>NUCLEOTIDE SEQUENCE [LARGE SCALE GENOMIC DNA]</scope>
    <source>
        <strain evidence="1 2">AS_MEX2019</strain>
        <tissue evidence="1">Muscle</tissue>
    </source>
</reference>
<dbReference type="Proteomes" id="UP001469553">
    <property type="component" value="Unassembled WGS sequence"/>
</dbReference>
<proteinExistence type="predicted"/>
<gene>
    <name evidence="1" type="ORF">AMECASPLE_017383</name>
</gene>
<evidence type="ECO:0000313" key="1">
    <source>
        <dbReference type="EMBL" id="MEQ2307356.1"/>
    </source>
</evidence>